<dbReference type="GO" id="GO:0051607">
    <property type="term" value="P:defense response to virus"/>
    <property type="evidence" value="ECO:0007669"/>
    <property type="project" value="UniProtKB-KW"/>
</dbReference>
<dbReference type="Pfam" id="PF09704">
    <property type="entry name" value="Cas_Cas5d"/>
    <property type="match status" value="1"/>
</dbReference>
<dbReference type="RefSeq" id="WP_222873214.1">
    <property type="nucleotide sequence ID" value="NZ_CP039704.1"/>
</dbReference>
<dbReference type="Proteomes" id="UP000298714">
    <property type="component" value="Chromosome"/>
</dbReference>
<dbReference type="InterPro" id="IPR021124">
    <property type="entry name" value="CRISPR-assoc_prot_Cas5"/>
</dbReference>
<evidence type="ECO:0000313" key="3">
    <source>
        <dbReference type="Proteomes" id="UP000298714"/>
    </source>
</evidence>
<dbReference type="KEGG" id="hgn:E6W36_14915"/>
<evidence type="ECO:0000313" key="2">
    <source>
        <dbReference type="EMBL" id="QCI80329.1"/>
    </source>
</evidence>
<keyword evidence="3" id="KW-1185">Reference proteome</keyword>
<dbReference type="NCBIfam" id="TIGR01868">
    <property type="entry name" value="casD_Cas5e"/>
    <property type="match status" value="1"/>
</dbReference>
<evidence type="ECO:0000256" key="1">
    <source>
        <dbReference type="ARBA" id="ARBA00023118"/>
    </source>
</evidence>
<name>A0A4D7BY95_9SPHN</name>
<dbReference type="GO" id="GO:0003723">
    <property type="term" value="F:RNA binding"/>
    <property type="evidence" value="ECO:0007669"/>
    <property type="project" value="InterPro"/>
</dbReference>
<gene>
    <name evidence="2" type="primary">cas5e</name>
    <name evidence="2" type="ORF">E6W36_14915</name>
</gene>
<dbReference type="InterPro" id="IPR010147">
    <property type="entry name" value="CRISPR-assoc_prot_CasD"/>
</dbReference>
<dbReference type="EMBL" id="CP039704">
    <property type="protein sequence ID" value="QCI80329.1"/>
    <property type="molecule type" value="Genomic_DNA"/>
</dbReference>
<dbReference type="GO" id="GO:0043571">
    <property type="term" value="P:maintenance of CRISPR repeat elements"/>
    <property type="evidence" value="ECO:0007669"/>
    <property type="project" value="InterPro"/>
</dbReference>
<accession>A0A4D7BY95</accession>
<protein>
    <submittedName>
        <fullName evidence="2">Type I-E CRISPR-associated protein Cas5/CasD</fullName>
    </submittedName>
</protein>
<dbReference type="NCBIfam" id="TIGR02593">
    <property type="entry name" value="CRISPR_cas5"/>
    <property type="match status" value="1"/>
</dbReference>
<organism evidence="2 3">
    <name type="scientific">Hankyongella ginsenosidimutans</name>
    <dbReference type="NCBI Taxonomy" id="1763828"/>
    <lineage>
        <taxon>Bacteria</taxon>
        <taxon>Pseudomonadati</taxon>
        <taxon>Pseudomonadota</taxon>
        <taxon>Alphaproteobacteria</taxon>
        <taxon>Sphingomonadales</taxon>
        <taxon>Sphingomonadaceae</taxon>
        <taxon>Hankyongella</taxon>
    </lineage>
</organism>
<reference evidence="3" key="1">
    <citation type="submission" date="2019-04" db="EMBL/GenBank/DDBJ databases">
        <title>Complete genome sequence of Sphingomonas sp. W1-2-3.</title>
        <authorList>
            <person name="Im W.T."/>
        </authorList>
    </citation>
    <scope>NUCLEOTIDE SEQUENCE [LARGE SCALE GENOMIC DNA]</scope>
    <source>
        <strain evidence="3">W1-2-3</strain>
    </source>
</reference>
<dbReference type="Gene3D" id="3.30.70.2660">
    <property type="match status" value="1"/>
</dbReference>
<keyword evidence="1" id="KW-0051">Antiviral defense</keyword>
<dbReference type="CDD" id="cd09693">
    <property type="entry name" value="Cas5_I"/>
    <property type="match status" value="1"/>
</dbReference>
<sequence length="252" mass="27480">MADPRSHLLFTLAGPMAAFGDVTVGQLRSTWDRPSKSAVLGLVAAALGIPRAQSADHARLHATLGFAVRVDRLGEAPHDRPAIVLRDYHTAQAPSSGRDRRWATRRDELAEPDRLNTVLSDRWYWAGFAATVALWARSSDAPPLADIAAALDRPAYALYLGRKSCPLSQPPAPRLIDAPSLPAAFAAYDEALKDGARARITAGPVLWADDDHESGAPDQCEVRRDTVVRREAWVFEDRVQHRLLMPSPEASA</sequence>
<dbReference type="AlphaFoldDB" id="A0A4D7BY95"/>
<proteinExistence type="predicted"/>
<dbReference type="InterPro" id="IPR013422">
    <property type="entry name" value="CRISPR-assoc_prot_Cas5_N"/>
</dbReference>